<evidence type="ECO:0000313" key="2">
    <source>
        <dbReference type="Proteomes" id="UP000241447"/>
    </source>
</evidence>
<proteinExistence type="predicted"/>
<gene>
    <name evidence="1" type="ORF">DA792_07750</name>
</gene>
<dbReference type="KEGG" id="cbak:DA792_07750"/>
<sequence length="72" mass="8032">MAKGKFITEFERDVIRIGYAKGIKAPQIARFLKRGKVVVYNHIKAMEGDGTIGALPMCFMCDEIAEAIRNAQ</sequence>
<name>A0A2R4M1Q5_9RHOB</name>
<organism evidence="1 2">
    <name type="scientific">Celeribacter baekdonensis</name>
    <dbReference type="NCBI Taxonomy" id="875171"/>
    <lineage>
        <taxon>Bacteria</taxon>
        <taxon>Pseudomonadati</taxon>
        <taxon>Pseudomonadota</taxon>
        <taxon>Alphaproteobacteria</taxon>
        <taxon>Rhodobacterales</taxon>
        <taxon>Roseobacteraceae</taxon>
        <taxon>Celeribacter</taxon>
    </lineage>
</organism>
<dbReference type="Proteomes" id="UP000241447">
    <property type="component" value="Chromosome"/>
</dbReference>
<evidence type="ECO:0008006" key="3">
    <source>
        <dbReference type="Google" id="ProtNLM"/>
    </source>
</evidence>
<dbReference type="RefSeq" id="WP_107719449.1">
    <property type="nucleotide sequence ID" value="NZ_CP028475.1"/>
</dbReference>
<evidence type="ECO:0000313" key="1">
    <source>
        <dbReference type="EMBL" id="AVW90992.1"/>
    </source>
</evidence>
<reference evidence="1 2" key="1">
    <citation type="submission" date="2018-03" db="EMBL/GenBank/DDBJ databases">
        <title>The Complete Genome of Celeribacter baekdonensis strain LH4, a Thiosulfate-Oxidizing Alphaproteobacterium Isolated from Gulf of Mexico Continental Slope Sediments.</title>
        <authorList>
            <person name="Flood B.E."/>
            <person name="Bailey J.V."/>
            <person name="Leprich D."/>
        </authorList>
    </citation>
    <scope>NUCLEOTIDE SEQUENCE [LARGE SCALE GENOMIC DNA]</scope>
    <source>
        <strain evidence="1 2">LH4</strain>
    </source>
</reference>
<dbReference type="EMBL" id="CP028475">
    <property type="protein sequence ID" value="AVW90992.1"/>
    <property type="molecule type" value="Genomic_DNA"/>
</dbReference>
<accession>A0A2R4M1Q5</accession>
<dbReference type="OrthoDB" id="9863469at2"/>
<dbReference type="AlphaFoldDB" id="A0A2R4M1Q5"/>
<protein>
    <recommendedName>
        <fullName evidence="3">Helix-turn-helix domain-containing protein</fullName>
    </recommendedName>
</protein>